<dbReference type="RefSeq" id="WP_344789005.1">
    <property type="nucleotide sequence ID" value="NZ_BAABCA010000006.1"/>
</dbReference>
<protein>
    <submittedName>
        <fullName evidence="1">Uncharacterized protein</fullName>
    </submittedName>
</protein>
<dbReference type="SUPFAM" id="SSF49464">
    <property type="entry name" value="Carboxypeptidase regulatory domain-like"/>
    <property type="match status" value="1"/>
</dbReference>
<comment type="caution">
    <text evidence="1">The sequence shown here is derived from an EMBL/GenBank/DDBJ whole genome shotgun (WGS) entry which is preliminary data.</text>
</comment>
<proteinExistence type="predicted"/>
<name>A0ABP8CEV2_9FLAO</name>
<dbReference type="EMBL" id="BAABCA010000006">
    <property type="protein sequence ID" value="GAA4238397.1"/>
    <property type="molecule type" value="Genomic_DNA"/>
</dbReference>
<sequence>MPSIYAQHLEIDGVIESNSGVENIHVINKTAQFFTITDQYGAFTIHAKLNDTIVFSSIQHVLKEIVIDELTESTQKIIVVLEDYVNTLDEVIVGKVLTGDLFSDMKNINLDKKPINFMDVGIPGYTGKIATQSERRLSEASSFKPRFGGGVGGGGVGVGFTPIINAITGRTKMLKNRVKIEEKEALMRRIKARLKKDFLASNPLEEEYVMDFFYFCSDDVNFIKRCKNKSDFDVLIFLRFKYKQYLENRKAN</sequence>
<gene>
    <name evidence="1" type="ORF">GCM10022291_28710</name>
</gene>
<reference evidence="2" key="1">
    <citation type="journal article" date="2019" name="Int. J. Syst. Evol. Microbiol.">
        <title>The Global Catalogue of Microorganisms (GCM) 10K type strain sequencing project: providing services to taxonomists for standard genome sequencing and annotation.</title>
        <authorList>
            <consortium name="The Broad Institute Genomics Platform"/>
            <consortium name="The Broad Institute Genome Sequencing Center for Infectious Disease"/>
            <person name="Wu L."/>
            <person name="Ma J."/>
        </authorList>
    </citation>
    <scope>NUCLEOTIDE SEQUENCE [LARGE SCALE GENOMIC DNA]</scope>
    <source>
        <strain evidence="2">JCM 17630</strain>
    </source>
</reference>
<accession>A0ABP8CEV2</accession>
<evidence type="ECO:0000313" key="2">
    <source>
        <dbReference type="Proteomes" id="UP001501496"/>
    </source>
</evidence>
<dbReference type="Proteomes" id="UP001501496">
    <property type="component" value="Unassembled WGS sequence"/>
</dbReference>
<organism evidence="1 2">
    <name type="scientific">Postechiella marina</name>
    <dbReference type="NCBI Taxonomy" id="943941"/>
    <lineage>
        <taxon>Bacteria</taxon>
        <taxon>Pseudomonadati</taxon>
        <taxon>Bacteroidota</taxon>
        <taxon>Flavobacteriia</taxon>
        <taxon>Flavobacteriales</taxon>
        <taxon>Flavobacteriaceae</taxon>
        <taxon>Postechiella</taxon>
    </lineage>
</organism>
<dbReference type="InterPro" id="IPR008969">
    <property type="entry name" value="CarboxyPept-like_regulatory"/>
</dbReference>
<keyword evidence="2" id="KW-1185">Reference proteome</keyword>
<evidence type="ECO:0000313" key="1">
    <source>
        <dbReference type="EMBL" id="GAA4238397.1"/>
    </source>
</evidence>